<sequence length="80" mass="9532">MKTNTFVNESFLARLWYIQRQRVTITIRSSKRQVFQAFDSICFPFNMSSTSKPLIIRPFLFLSLSIVCFNNRFKTSYVHI</sequence>
<dbReference type="AlphaFoldDB" id="A0A368EYM4"/>
<keyword evidence="1" id="KW-0812">Transmembrane</keyword>
<evidence type="ECO:0000313" key="2">
    <source>
        <dbReference type="EMBL" id="RCN24458.1"/>
    </source>
</evidence>
<keyword evidence="3" id="KW-1185">Reference proteome</keyword>
<feature type="transmembrane region" description="Helical" evidence="1">
    <location>
        <begin position="54"/>
        <end position="73"/>
    </location>
</feature>
<keyword evidence="1" id="KW-1133">Transmembrane helix</keyword>
<gene>
    <name evidence="2" type="ORF">ANCCAN_29845</name>
</gene>
<protein>
    <submittedName>
        <fullName evidence="2">Uncharacterized protein</fullName>
    </submittedName>
</protein>
<name>A0A368EYM4_ANCCA</name>
<comment type="caution">
    <text evidence="2">The sequence shown here is derived from an EMBL/GenBank/DDBJ whole genome shotgun (WGS) entry which is preliminary data.</text>
</comment>
<reference evidence="2 3" key="1">
    <citation type="submission" date="2014-10" db="EMBL/GenBank/DDBJ databases">
        <title>Draft genome of the hookworm Ancylostoma caninum.</title>
        <authorList>
            <person name="Mitreva M."/>
        </authorList>
    </citation>
    <scope>NUCLEOTIDE SEQUENCE [LARGE SCALE GENOMIC DNA]</scope>
    <source>
        <strain evidence="2 3">Baltimore</strain>
    </source>
</reference>
<evidence type="ECO:0000313" key="3">
    <source>
        <dbReference type="Proteomes" id="UP000252519"/>
    </source>
</evidence>
<keyword evidence="1" id="KW-0472">Membrane</keyword>
<evidence type="ECO:0000256" key="1">
    <source>
        <dbReference type="SAM" id="Phobius"/>
    </source>
</evidence>
<proteinExistence type="predicted"/>
<organism evidence="2 3">
    <name type="scientific">Ancylostoma caninum</name>
    <name type="common">Dog hookworm</name>
    <dbReference type="NCBI Taxonomy" id="29170"/>
    <lineage>
        <taxon>Eukaryota</taxon>
        <taxon>Metazoa</taxon>
        <taxon>Ecdysozoa</taxon>
        <taxon>Nematoda</taxon>
        <taxon>Chromadorea</taxon>
        <taxon>Rhabditida</taxon>
        <taxon>Rhabditina</taxon>
        <taxon>Rhabditomorpha</taxon>
        <taxon>Strongyloidea</taxon>
        <taxon>Ancylostomatidae</taxon>
        <taxon>Ancylostomatinae</taxon>
        <taxon>Ancylostoma</taxon>
    </lineage>
</organism>
<accession>A0A368EYM4</accession>
<dbReference type="EMBL" id="JOJR01019713">
    <property type="protein sequence ID" value="RCN24458.1"/>
    <property type="molecule type" value="Genomic_DNA"/>
</dbReference>
<dbReference type="Proteomes" id="UP000252519">
    <property type="component" value="Unassembled WGS sequence"/>
</dbReference>